<sequence>MSQRLNFISGVVMLVVAGTSVFFVVQREELKDGREAAARHEEEDAHGSVRGWGGNKIRQTSHERPRAATRERADDDLSNVRQRLVKPSVHAGLAVEVPANHPRRAELLQQADAVETDAKRRLGLMTDQLDLTDAQQEKIFPLLVRSSQSYDPGMRIVLGSHASALPSSDSTPLDRSSERDLVQQELSGAQEDALIERRIGEQLIWEEIIGDLTRELDRATPGEIADASPEPEPERATTGGGMDSDPAAGTPPASDGGETETETPDSRGGRNLFDEIDPGN</sequence>
<keyword evidence="2" id="KW-0472">Membrane</keyword>
<feature type="region of interest" description="Disordered" evidence="1">
    <location>
        <begin position="35"/>
        <end position="77"/>
    </location>
</feature>
<feature type="compositionally biased region" description="Basic and acidic residues" evidence="1">
    <location>
        <begin position="35"/>
        <end position="47"/>
    </location>
</feature>
<feature type="compositionally biased region" description="Polar residues" evidence="1">
    <location>
        <begin position="165"/>
        <end position="174"/>
    </location>
</feature>
<keyword evidence="2" id="KW-1133">Transmembrane helix</keyword>
<evidence type="ECO:0000313" key="3">
    <source>
        <dbReference type="EMBL" id="QJE94255.1"/>
    </source>
</evidence>
<accession>A0A858RC39</accession>
<feature type="region of interest" description="Disordered" evidence="1">
    <location>
        <begin position="161"/>
        <end position="185"/>
    </location>
</feature>
<dbReference type="KEGG" id="luo:HHL09_00130"/>
<keyword evidence="4" id="KW-1185">Reference proteome</keyword>
<gene>
    <name evidence="3" type="ORF">HHL09_00130</name>
</gene>
<feature type="region of interest" description="Disordered" evidence="1">
    <location>
        <begin position="220"/>
        <end position="280"/>
    </location>
</feature>
<name>A0A858RC39_9BACT</name>
<proteinExistence type="predicted"/>
<evidence type="ECO:0000256" key="1">
    <source>
        <dbReference type="SAM" id="MobiDB-lite"/>
    </source>
</evidence>
<dbReference type="RefSeq" id="WP_169452476.1">
    <property type="nucleotide sequence ID" value="NZ_CP051774.1"/>
</dbReference>
<dbReference type="Proteomes" id="UP000501812">
    <property type="component" value="Chromosome"/>
</dbReference>
<keyword evidence="2" id="KW-0812">Transmembrane</keyword>
<dbReference type="EMBL" id="CP051774">
    <property type="protein sequence ID" value="QJE94255.1"/>
    <property type="molecule type" value="Genomic_DNA"/>
</dbReference>
<protein>
    <submittedName>
        <fullName evidence="3">Uncharacterized protein</fullName>
    </submittedName>
</protein>
<reference evidence="3 4" key="1">
    <citation type="submission" date="2020-04" db="EMBL/GenBank/DDBJ databases">
        <title>Luteolibacter sp. G-1-1-1 isolated from soil.</title>
        <authorList>
            <person name="Dahal R.H."/>
        </authorList>
    </citation>
    <scope>NUCLEOTIDE SEQUENCE [LARGE SCALE GENOMIC DNA]</scope>
    <source>
        <strain evidence="3 4">G-1-1-1</strain>
    </source>
</reference>
<feature type="compositionally biased region" description="Basic and acidic residues" evidence="1">
    <location>
        <begin position="60"/>
        <end position="75"/>
    </location>
</feature>
<evidence type="ECO:0000256" key="2">
    <source>
        <dbReference type="SAM" id="Phobius"/>
    </source>
</evidence>
<feature type="transmembrane region" description="Helical" evidence="2">
    <location>
        <begin position="6"/>
        <end position="25"/>
    </location>
</feature>
<organism evidence="3 4">
    <name type="scientific">Luteolibacter luteus</name>
    <dbReference type="NCBI Taxonomy" id="2728835"/>
    <lineage>
        <taxon>Bacteria</taxon>
        <taxon>Pseudomonadati</taxon>
        <taxon>Verrucomicrobiota</taxon>
        <taxon>Verrucomicrobiia</taxon>
        <taxon>Verrucomicrobiales</taxon>
        <taxon>Verrucomicrobiaceae</taxon>
        <taxon>Luteolibacter</taxon>
    </lineage>
</organism>
<evidence type="ECO:0000313" key="4">
    <source>
        <dbReference type="Proteomes" id="UP000501812"/>
    </source>
</evidence>
<dbReference type="AlphaFoldDB" id="A0A858RC39"/>